<evidence type="ECO:0000256" key="2">
    <source>
        <dbReference type="SAM" id="Phobius"/>
    </source>
</evidence>
<dbReference type="AlphaFoldDB" id="A0A067NVQ0"/>
<dbReference type="InParanoid" id="A0A067NVQ0"/>
<evidence type="ECO:0000256" key="1">
    <source>
        <dbReference type="SAM" id="MobiDB-lite"/>
    </source>
</evidence>
<dbReference type="VEuPathDB" id="FungiDB:PLEOSDRAFT_1100491"/>
<proteinExistence type="predicted"/>
<evidence type="ECO:0000313" key="4">
    <source>
        <dbReference type="Proteomes" id="UP000027073"/>
    </source>
</evidence>
<dbReference type="Proteomes" id="UP000027073">
    <property type="component" value="Unassembled WGS sequence"/>
</dbReference>
<evidence type="ECO:0008006" key="5">
    <source>
        <dbReference type="Google" id="ProtNLM"/>
    </source>
</evidence>
<name>A0A067NVQ0_PLEO1</name>
<sequence>MSTTTVFSAATSVTPFLETVSPTPAVTTTPNPGGVNNGGMQKGANYFFGFLIAFIALLLVFVGCGVGTRRRFMMRRGVMGDWAGPASPYNESAPQKEPLFVESWLEKGGDRWKNMTPLSTTAIRPRPKTPEPSITPLPVTTLSSFRQLIPHPHFPFRRHLPPSTVVKQENSETTPSPESLAVTVMIAMPTQKSDVEHQHQEEEPLPEYSFGVAQVDWRGKHWISS</sequence>
<gene>
    <name evidence="3" type="ORF">PLEOSDRAFT_1100491</name>
</gene>
<evidence type="ECO:0000313" key="3">
    <source>
        <dbReference type="EMBL" id="KDQ31974.1"/>
    </source>
</evidence>
<keyword evidence="2" id="KW-0812">Transmembrane</keyword>
<dbReference type="HOGENOM" id="CLU_1094592_0_0_1"/>
<dbReference type="OrthoDB" id="2891248at2759"/>
<dbReference type="EMBL" id="KL198005">
    <property type="protein sequence ID" value="KDQ31974.1"/>
    <property type="molecule type" value="Genomic_DNA"/>
</dbReference>
<feature type="transmembrane region" description="Helical" evidence="2">
    <location>
        <begin position="46"/>
        <end position="66"/>
    </location>
</feature>
<protein>
    <recommendedName>
        <fullName evidence="5">Transmembrane protein</fullName>
    </recommendedName>
</protein>
<reference evidence="4" key="1">
    <citation type="journal article" date="2014" name="Proc. Natl. Acad. Sci. U.S.A.">
        <title>Extensive sampling of basidiomycete genomes demonstrates inadequacy of the white-rot/brown-rot paradigm for wood decay fungi.</title>
        <authorList>
            <person name="Riley R."/>
            <person name="Salamov A.A."/>
            <person name="Brown D.W."/>
            <person name="Nagy L.G."/>
            <person name="Floudas D."/>
            <person name="Held B.W."/>
            <person name="Levasseur A."/>
            <person name="Lombard V."/>
            <person name="Morin E."/>
            <person name="Otillar R."/>
            <person name="Lindquist E.A."/>
            <person name="Sun H."/>
            <person name="LaButti K.M."/>
            <person name="Schmutz J."/>
            <person name="Jabbour D."/>
            <person name="Luo H."/>
            <person name="Baker S.E."/>
            <person name="Pisabarro A.G."/>
            <person name="Walton J.D."/>
            <person name="Blanchette R.A."/>
            <person name="Henrissat B."/>
            <person name="Martin F."/>
            <person name="Cullen D."/>
            <person name="Hibbett D.S."/>
            <person name="Grigoriev I.V."/>
        </authorList>
    </citation>
    <scope>NUCLEOTIDE SEQUENCE [LARGE SCALE GENOMIC DNA]</scope>
    <source>
        <strain evidence="4">PC15</strain>
    </source>
</reference>
<accession>A0A067NVQ0</accession>
<keyword evidence="2" id="KW-0472">Membrane</keyword>
<organism evidence="3 4">
    <name type="scientific">Pleurotus ostreatus (strain PC15)</name>
    <name type="common">Oyster mushroom</name>
    <dbReference type="NCBI Taxonomy" id="1137138"/>
    <lineage>
        <taxon>Eukaryota</taxon>
        <taxon>Fungi</taxon>
        <taxon>Dikarya</taxon>
        <taxon>Basidiomycota</taxon>
        <taxon>Agaricomycotina</taxon>
        <taxon>Agaricomycetes</taxon>
        <taxon>Agaricomycetidae</taxon>
        <taxon>Agaricales</taxon>
        <taxon>Pleurotineae</taxon>
        <taxon>Pleurotaceae</taxon>
        <taxon>Pleurotus</taxon>
    </lineage>
</organism>
<keyword evidence="2" id="KW-1133">Transmembrane helix</keyword>
<feature type="region of interest" description="Disordered" evidence="1">
    <location>
        <begin position="115"/>
        <end position="136"/>
    </location>
</feature>